<evidence type="ECO:0008006" key="3">
    <source>
        <dbReference type="Google" id="ProtNLM"/>
    </source>
</evidence>
<reference evidence="1" key="1">
    <citation type="journal article" date="2020" name="BMC Genomics">
        <title>Correction to: Identification and distribution of gene clusters required for synthesis of sphingolipid metabolism inhibitors in diverse species of the filamentous fungus Fusarium.</title>
        <authorList>
            <person name="Kim H.S."/>
            <person name="Lohmar J.M."/>
            <person name="Busman M."/>
            <person name="Brown D.W."/>
            <person name="Naumann T.A."/>
            <person name="Divon H.H."/>
            <person name="Lysoe E."/>
            <person name="Uhlig S."/>
            <person name="Proctor R.H."/>
        </authorList>
    </citation>
    <scope>NUCLEOTIDE SEQUENCE</scope>
    <source>
        <strain evidence="1">NRRL 20472</strain>
    </source>
</reference>
<dbReference type="SUPFAM" id="SSF52047">
    <property type="entry name" value="RNI-like"/>
    <property type="match status" value="1"/>
</dbReference>
<keyword evidence="2" id="KW-1185">Reference proteome</keyword>
<dbReference type="EMBL" id="JABEXW010000892">
    <property type="protein sequence ID" value="KAF4952102.1"/>
    <property type="molecule type" value="Genomic_DNA"/>
</dbReference>
<protein>
    <recommendedName>
        <fullName evidence="3">F-box domain-containing protein</fullName>
    </recommendedName>
</protein>
<gene>
    <name evidence="1" type="ORF">FSARC_12734</name>
</gene>
<organism evidence="1 2">
    <name type="scientific">Fusarium sarcochroum</name>
    <dbReference type="NCBI Taxonomy" id="1208366"/>
    <lineage>
        <taxon>Eukaryota</taxon>
        <taxon>Fungi</taxon>
        <taxon>Dikarya</taxon>
        <taxon>Ascomycota</taxon>
        <taxon>Pezizomycotina</taxon>
        <taxon>Sordariomycetes</taxon>
        <taxon>Hypocreomycetidae</taxon>
        <taxon>Hypocreales</taxon>
        <taxon>Nectriaceae</taxon>
        <taxon>Fusarium</taxon>
        <taxon>Fusarium lateritium species complex</taxon>
    </lineage>
</organism>
<sequence>MFPQDVATQLPNETWRYVFLFFEGTVAQEPIDWSSEGVRHPPELTSLSLVCRRFYCLARDLLYRTILLSVGVRDFDEAKFAIVHTLAANTRMGSITRAVELGRYSSWLDDNLDPSLEEVIDSLHIPRAFKAHLKKEPNCLGRYGPAIPFLILALTPKVKLVHCSYDLERDITVPWILGGHLDRETAGTPRKAIANYLVDLEEVRLAGSNGFDTINGIELVLLHPNIKTLHISNFVCTKIAIDRMVFSDRPCSLQKLVLRDCAVDAPFVQHILSRCKDLHSLEIYATCWCQHTRNPGHVEMNMDQYGQTLRKFGQNLVRFNLDTSGLVSSHGIRGKIGSLRQLQHLRHLSIAKPQLADEDETRYTMPLTETLPLPLETLHFYLASDYYSTPENPNLFSEDNEEIFKVVSSGQFINLHKVSFIRLGIPGHDVFTKVIGGWDIQNNGGWDMAEEEVEIYERVLTEMELVMNRVVQ</sequence>
<name>A0A8H4T642_9HYPO</name>
<accession>A0A8H4T642</accession>
<proteinExistence type="predicted"/>
<dbReference type="OrthoDB" id="2520703at2759"/>
<dbReference type="Gene3D" id="3.80.10.10">
    <property type="entry name" value="Ribonuclease Inhibitor"/>
    <property type="match status" value="1"/>
</dbReference>
<dbReference type="InterPro" id="IPR032675">
    <property type="entry name" value="LRR_dom_sf"/>
</dbReference>
<dbReference type="AlphaFoldDB" id="A0A8H4T642"/>
<reference evidence="1" key="2">
    <citation type="submission" date="2020-05" db="EMBL/GenBank/DDBJ databases">
        <authorList>
            <person name="Kim H.-S."/>
            <person name="Proctor R.H."/>
            <person name="Brown D.W."/>
        </authorList>
    </citation>
    <scope>NUCLEOTIDE SEQUENCE</scope>
    <source>
        <strain evidence="1">NRRL 20472</strain>
    </source>
</reference>
<dbReference type="Proteomes" id="UP000622797">
    <property type="component" value="Unassembled WGS sequence"/>
</dbReference>
<evidence type="ECO:0000313" key="1">
    <source>
        <dbReference type="EMBL" id="KAF4952102.1"/>
    </source>
</evidence>
<evidence type="ECO:0000313" key="2">
    <source>
        <dbReference type="Proteomes" id="UP000622797"/>
    </source>
</evidence>
<comment type="caution">
    <text evidence="1">The sequence shown here is derived from an EMBL/GenBank/DDBJ whole genome shotgun (WGS) entry which is preliminary data.</text>
</comment>